<evidence type="ECO:0000313" key="1">
    <source>
        <dbReference type="EMBL" id="KAF2464573.1"/>
    </source>
</evidence>
<dbReference type="Proteomes" id="UP000799755">
    <property type="component" value="Unassembled WGS sequence"/>
</dbReference>
<reference evidence="1" key="1">
    <citation type="journal article" date="2020" name="Stud. Mycol.">
        <title>101 Dothideomycetes genomes: a test case for predicting lifestyles and emergence of pathogens.</title>
        <authorList>
            <person name="Haridas S."/>
            <person name="Albert R."/>
            <person name="Binder M."/>
            <person name="Bloem J."/>
            <person name="Labutti K."/>
            <person name="Salamov A."/>
            <person name="Andreopoulos B."/>
            <person name="Baker S."/>
            <person name="Barry K."/>
            <person name="Bills G."/>
            <person name="Bluhm B."/>
            <person name="Cannon C."/>
            <person name="Castanera R."/>
            <person name="Culley D."/>
            <person name="Daum C."/>
            <person name="Ezra D."/>
            <person name="Gonzalez J."/>
            <person name="Henrissat B."/>
            <person name="Kuo A."/>
            <person name="Liang C."/>
            <person name="Lipzen A."/>
            <person name="Lutzoni F."/>
            <person name="Magnuson J."/>
            <person name="Mondo S."/>
            <person name="Nolan M."/>
            <person name="Ohm R."/>
            <person name="Pangilinan J."/>
            <person name="Park H.-J."/>
            <person name="Ramirez L."/>
            <person name="Alfaro M."/>
            <person name="Sun H."/>
            <person name="Tritt A."/>
            <person name="Yoshinaga Y."/>
            <person name="Zwiers L.-H."/>
            <person name="Turgeon B."/>
            <person name="Goodwin S."/>
            <person name="Spatafora J."/>
            <person name="Crous P."/>
            <person name="Grigoriev I."/>
        </authorList>
    </citation>
    <scope>NUCLEOTIDE SEQUENCE</scope>
    <source>
        <strain evidence="1">ATCC 200398</strain>
    </source>
</reference>
<evidence type="ECO:0000313" key="2">
    <source>
        <dbReference type="Proteomes" id="UP000799755"/>
    </source>
</evidence>
<name>A0ACB6QD86_9PLEO</name>
<comment type="caution">
    <text evidence="1">The sequence shown here is derived from an EMBL/GenBank/DDBJ whole genome shotgun (WGS) entry which is preliminary data.</text>
</comment>
<dbReference type="EMBL" id="MU003535">
    <property type="protein sequence ID" value="KAF2464573.1"/>
    <property type="molecule type" value="Genomic_DNA"/>
</dbReference>
<sequence length="238" mass="25744">MGSLNTVSVSSPGKTKTKTSKRRDLFEALETATSRVPQLVRNNLDAQGGNVGYQSGQWVPRRSLQKGSKRRNMRLATVVKINQEDVGVGGKEDGGIAKASNGGESEKKHNEAKTLVTAVVRQEQKPLLAKNKVILGVGNSITKSFHTASACGSEPEFVQAQFDQEADPKDSSGVPKDATWNSEDPTLKTVTHPDEVPEITTSSFEAMTLFMPTCNIKGVDQAKCGADGRNWRLRTSSR</sequence>
<proteinExistence type="predicted"/>
<accession>A0ACB6QD86</accession>
<gene>
    <name evidence="1" type="ORF">BDR25DRAFT_361414</name>
</gene>
<protein>
    <submittedName>
        <fullName evidence="1">Uncharacterized protein</fullName>
    </submittedName>
</protein>
<keyword evidence="2" id="KW-1185">Reference proteome</keyword>
<organism evidence="1 2">
    <name type="scientific">Lindgomyces ingoldianus</name>
    <dbReference type="NCBI Taxonomy" id="673940"/>
    <lineage>
        <taxon>Eukaryota</taxon>
        <taxon>Fungi</taxon>
        <taxon>Dikarya</taxon>
        <taxon>Ascomycota</taxon>
        <taxon>Pezizomycotina</taxon>
        <taxon>Dothideomycetes</taxon>
        <taxon>Pleosporomycetidae</taxon>
        <taxon>Pleosporales</taxon>
        <taxon>Lindgomycetaceae</taxon>
        <taxon>Lindgomyces</taxon>
    </lineage>
</organism>